<feature type="region of interest" description="Disordered" evidence="1">
    <location>
        <begin position="1"/>
        <end position="281"/>
    </location>
</feature>
<gene>
    <name evidence="2" type="ORF">AVDCRST_MAG89-4068</name>
</gene>
<dbReference type="GO" id="GO:0008670">
    <property type="term" value="F:2,4-dienoyl-CoA reductase (NADPH) activity"/>
    <property type="evidence" value="ECO:0007669"/>
    <property type="project" value="UniProtKB-EC"/>
</dbReference>
<keyword evidence="2" id="KW-0560">Oxidoreductase</keyword>
<evidence type="ECO:0000313" key="2">
    <source>
        <dbReference type="EMBL" id="CAA9365634.1"/>
    </source>
</evidence>
<name>A0A6J4MSL4_9BACT</name>
<feature type="compositionally biased region" description="Basic residues" evidence="1">
    <location>
        <begin position="30"/>
        <end position="40"/>
    </location>
</feature>
<proteinExistence type="predicted"/>
<feature type="compositionally biased region" description="Basic and acidic residues" evidence="1">
    <location>
        <begin position="195"/>
        <end position="204"/>
    </location>
</feature>
<evidence type="ECO:0000256" key="1">
    <source>
        <dbReference type="SAM" id="MobiDB-lite"/>
    </source>
</evidence>
<feature type="non-terminal residue" evidence="2">
    <location>
        <position position="281"/>
    </location>
</feature>
<feature type="non-terminal residue" evidence="2">
    <location>
        <position position="1"/>
    </location>
</feature>
<feature type="compositionally biased region" description="Basic residues" evidence="1">
    <location>
        <begin position="56"/>
        <end position="71"/>
    </location>
</feature>
<dbReference type="EMBL" id="CADCTV010000852">
    <property type="protein sequence ID" value="CAA9365634.1"/>
    <property type="molecule type" value="Genomic_DNA"/>
</dbReference>
<feature type="compositionally biased region" description="Gly residues" evidence="1">
    <location>
        <begin position="158"/>
        <end position="177"/>
    </location>
</feature>
<feature type="compositionally biased region" description="Basic residues" evidence="1">
    <location>
        <begin position="99"/>
        <end position="111"/>
    </location>
</feature>
<accession>A0A6J4MSL4</accession>
<sequence>VPGRSSDGQDGAGDGRRIGAWAFDVPQVRRAGRQRGHHRPERGAAGGRRGADQPRRRAHLHAALRRPRLRPGRGDGRGGGRAVRRHRRAGEQRRGQLPFRHRRPVAQRLQRHRADGAERNVPRHPRRRPPDDRGRARRKHPEHRHHLRVDRVGVRGPFRGGKGGGAGDDEVAGGGVGHVQDPQQRHRPRPVPDGGRMERADAHPRAGGRGEGTHPHGPLRRARRAGEPGRVPGLGRGAVHQRRGGDHRRRRVDRLRRRVQRAHPHAPRDGQGRPQGHARQV</sequence>
<dbReference type="AlphaFoldDB" id="A0A6J4MSL4"/>
<feature type="compositionally biased region" description="Basic and acidic residues" evidence="1">
    <location>
        <begin position="112"/>
        <end position="121"/>
    </location>
</feature>
<dbReference type="EC" id="1.3.1.34" evidence="2"/>
<feature type="compositionally biased region" description="Basic residues" evidence="1">
    <location>
        <begin position="239"/>
        <end position="265"/>
    </location>
</feature>
<feature type="compositionally biased region" description="Basic residues" evidence="1">
    <location>
        <begin position="135"/>
        <end position="148"/>
    </location>
</feature>
<organism evidence="2">
    <name type="scientific">uncultured Gemmatimonadota bacterium</name>
    <dbReference type="NCBI Taxonomy" id="203437"/>
    <lineage>
        <taxon>Bacteria</taxon>
        <taxon>Pseudomonadati</taxon>
        <taxon>Gemmatimonadota</taxon>
        <taxon>environmental samples</taxon>
    </lineage>
</organism>
<protein>
    <submittedName>
        <fullName evidence="2">2,4-dienoyl-CoA reductase, mitochondrial</fullName>
        <ecNumber evidence="2">1.3.1.34</ecNumber>
    </submittedName>
</protein>
<reference evidence="2" key="1">
    <citation type="submission" date="2020-02" db="EMBL/GenBank/DDBJ databases">
        <authorList>
            <person name="Meier V. D."/>
        </authorList>
    </citation>
    <scope>NUCLEOTIDE SEQUENCE</scope>
    <source>
        <strain evidence="2">AVDCRST_MAG89</strain>
    </source>
</reference>